<dbReference type="EMBL" id="QCZG01000019">
    <property type="protein sequence ID" value="PWA11080.1"/>
    <property type="molecule type" value="Genomic_DNA"/>
</dbReference>
<organism evidence="3 4">
    <name type="scientific">Pueribacillus theae</name>
    <dbReference type="NCBI Taxonomy" id="2171751"/>
    <lineage>
        <taxon>Bacteria</taxon>
        <taxon>Bacillati</taxon>
        <taxon>Bacillota</taxon>
        <taxon>Bacilli</taxon>
        <taxon>Bacillales</taxon>
        <taxon>Bacillaceae</taxon>
        <taxon>Pueribacillus</taxon>
    </lineage>
</organism>
<proteinExistence type="predicted"/>
<evidence type="ECO:0000256" key="1">
    <source>
        <dbReference type="SAM" id="Coils"/>
    </source>
</evidence>
<gene>
    <name evidence="3" type="ORF">DCC39_10300</name>
</gene>
<accession>A0A2U1K0P4</accession>
<feature type="coiled-coil region" evidence="1">
    <location>
        <begin position="226"/>
        <end position="275"/>
    </location>
</feature>
<reference evidence="3 4" key="1">
    <citation type="submission" date="2018-04" db="EMBL/GenBank/DDBJ databases">
        <title>Camelliibacillus theae gen. nov., sp. nov., isolated from Pu'er tea.</title>
        <authorList>
            <person name="Niu L."/>
        </authorList>
    </citation>
    <scope>NUCLEOTIDE SEQUENCE [LARGE SCALE GENOMIC DNA]</scope>
    <source>
        <strain evidence="3 4">T8</strain>
    </source>
</reference>
<evidence type="ECO:0000313" key="4">
    <source>
        <dbReference type="Proteomes" id="UP000245998"/>
    </source>
</evidence>
<feature type="compositionally biased region" description="Polar residues" evidence="2">
    <location>
        <begin position="57"/>
        <end position="69"/>
    </location>
</feature>
<feature type="region of interest" description="Disordered" evidence="2">
    <location>
        <begin position="16"/>
        <end position="69"/>
    </location>
</feature>
<dbReference type="Proteomes" id="UP000245998">
    <property type="component" value="Unassembled WGS sequence"/>
</dbReference>
<evidence type="ECO:0000313" key="3">
    <source>
        <dbReference type="EMBL" id="PWA11080.1"/>
    </source>
</evidence>
<keyword evidence="4" id="KW-1185">Reference proteome</keyword>
<comment type="caution">
    <text evidence="3">The sequence shown here is derived from an EMBL/GenBank/DDBJ whole genome shotgun (WGS) entry which is preliminary data.</text>
</comment>
<sequence length="459" mass="51258">MSLAALRDRIQGARYPTVMRPSPKPTSRLDTLKSLSNQARTKKITPKKTATTVKSAPKSSTSGAPNTLPLSSVSPPITYTPMVPKFRDIPTFDASYFMPNDTLKLINKLMNAKPNMNEKQLQERAKTQTELLTNPQIEALRSQINAFKSLIPQARKDIDSSYRDSQEQMVDSVNRTVREAIQEAQSQQGGIRSGVAVKLASQARQQAAPLTKAMHTDYVNTREQVLGALQMQQKEAQNLLKSIEKNKKNMTKENYNALKDQAVQQFRAAQQAQQQFLQGISQMESGARSNAARFQQESAAAYNQYQSQSTENYNRFMEQLFQQNMQQAQIDEANLAQSNLSQWTNYLTGPSVENRSDALSLLQQNRGTIIDAIGQEGYNQLENYIKDLGPNWKNPNYSAPYITTPASVVPKGFYDKVGKTKTPTIGNIASNVAWNLIRTIPFALNPGSLASAAMRNIRR</sequence>
<protein>
    <submittedName>
        <fullName evidence="3">Uncharacterized protein</fullName>
    </submittedName>
</protein>
<keyword evidence="1" id="KW-0175">Coiled coil</keyword>
<name>A0A2U1K0P4_9BACI</name>
<dbReference type="AlphaFoldDB" id="A0A2U1K0P4"/>
<dbReference type="RefSeq" id="WP_116554812.1">
    <property type="nucleotide sequence ID" value="NZ_QCZG01000019.1"/>
</dbReference>
<evidence type="ECO:0000256" key="2">
    <source>
        <dbReference type="SAM" id="MobiDB-lite"/>
    </source>
</evidence>